<comment type="caution">
    <text evidence="2">The sequence shown here is derived from an EMBL/GenBank/DDBJ whole genome shotgun (WGS) entry which is preliminary data.</text>
</comment>
<dbReference type="AlphaFoldDB" id="A0A413ZQJ1"/>
<dbReference type="InterPro" id="IPR047951">
    <property type="entry name" value="Transpos_ISL3"/>
</dbReference>
<name>A0A413ZQJ1_BACSE</name>
<dbReference type="EMBL" id="QSHQ01000018">
    <property type="protein sequence ID" value="RHC28892.1"/>
    <property type="molecule type" value="Genomic_DNA"/>
</dbReference>
<dbReference type="Proteomes" id="UP000285305">
    <property type="component" value="Unassembled WGS sequence"/>
</dbReference>
<feature type="domain" description="Transposase IS204/IS1001/IS1096/IS1165 DDE" evidence="1">
    <location>
        <begin position="4"/>
        <end position="222"/>
    </location>
</feature>
<dbReference type="Pfam" id="PF01610">
    <property type="entry name" value="DDE_Tnp_ISL3"/>
    <property type="match status" value="1"/>
</dbReference>
<evidence type="ECO:0000259" key="1">
    <source>
        <dbReference type="Pfam" id="PF01610"/>
    </source>
</evidence>
<evidence type="ECO:0000313" key="3">
    <source>
        <dbReference type="Proteomes" id="UP000285305"/>
    </source>
</evidence>
<dbReference type="PANTHER" id="PTHR33498">
    <property type="entry name" value="TRANSPOSASE FOR INSERTION SEQUENCE ELEMENT IS1557"/>
    <property type="match status" value="1"/>
</dbReference>
<dbReference type="PANTHER" id="PTHR33498:SF1">
    <property type="entry name" value="TRANSPOSASE FOR INSERTION SEQUENCE ELEMENT IS1557"/>
    <property type="match status" value="1"/>
</dbReference>
<protein>
    <submittedName>
        <fullName evidence="2">ISL3 family transposase</fullName>
    </submittedName>
</protein>
<evidence type="ECO:0000313" key="2">
    <source>
        <dbReference type="EMBL" id="RHC28892.1"/>
    </source>
</evidence>
<gene>
    <name evidence="2" type="ORF">DW853_10370</name>
</gene>
<proteinExistence type="predicted"/>
<organism evidence="2 3">
    <name type="scientific">Bacteroides stercoris</name>
    <dbReference type="NCBI Taxonomy" id="46506"/>
    <lineage>
        <taxon>Bacteria</taxon>
        <taxon>Pseudomonadati</taxon>
        <taxon>Bacteroidota</taxon>
        <taxon>Bacteroidia</taxon>
        <taxon>Bacteroidales</taxon>
        <taxon>Bacteroidaceae</taxon>
        <taxon>Bacteroides</taxon>
    </lineage>
</organism>
<sequence length="228" mass="27133">MLRLSRRRRFQVREITMDMAPNMEQIARLCFPAARRVTDRFHVQKLAYEAVQDMRVKARWEALDEESVQIAHAKACGKIYHAPVFENGDSRKQLLSRSIYLLYKKESLWTESQRVRAGILFREYPDIKKAYYLSMRLGLIYHQCRYKDAALTRLARWYDEVEKSGFLAFGRVARSVQMHYREIINFFDRGSTNAASESFNAKIKEFRTQFRGVKDRVFFLFRLAKIYA</sequence>
<reference evidence="2 3" key="1">
    <citation type="submission" date="2018-08" db="EMBL/GenBank/DDBJ databases">
        <title>A genome reference for cultivated species of the human gut microbiota.</title>
        <authorList>
            <person name="Zou Y."/>
            <person name="Xue W."/>
            <person name="Luo G."/>
        </authorList>
    </citation>
    <scope>NUCLEOTIDE SEQUENCE [LARGE SCALE GENOMIC DNA]</scope>
    <source>
        <strain evidence="2 3">AM36-9BH</strain>
    </source>
</reference>
<dbReference type="InterPro" id="IPR002560">
    <property type="entry name" value="Transposase_DDE"/>
</dbReference>
<accession>A0A413ZQJ1</accession>